<reference evidence="6 7" key="1">
    <citation type="submission" date="2015-08" db="EMBL/GenBank/DDBJ databases">
        <authorList>
            <person name="Babu N.S."/>
            <person name="Beckwith C.J."/>
            <person name="Beseler K.G."/>
            <person name="Brison A."/>
            <person name="Carone J.V."/>
            <person name="Caskin T.P."/>
            <person name="Diamond M."/>
            <person name="Durham M.E."/>
            <person name="Foxe J.M."/>
            <person name="Go M."/>
            <person name="Henderson B.A."/>
            <person name="Jones I.B."/>
            <person name="McGettigan J.A."/>
            <person name="Micheletti S.J."/>
            <person name="Nasrallah M.E."/>
            <person name="Ortiz D."/>
            <person name="Piller C.R."/>
            <person name="Privatt S.R."/>
            <person name="Schneider S.L."/>
            <person name="Sharp S."/>
            <person name="Smith T.C."/>
            <person name="Stanton J.D."/>
            <person name="Ullery H.E."/>
            <person name="Wilson R.J."/>
            <person name="Serrano M.G."/>
            <person name="Buck G."/>
            <person name="Lee V."/>
            <person name="Wang Y."/>
            <person name="Carvalho R."/>
            <person name="Voegtly L."/>
            <person name="Shi R."/>
            <person name="Duckworth R."/>
            <person name="Johnson A."/>
            <person name="Loviza R."/>
            <person name="Walstead R."/>
            <person name="Shah Z."/>
            <person name="Kiflezghi M."/>
            <person name="Wade K."/>
            <person name="Ball S.L."/>
            <person name="Bradley K.W."/>
            <person name="Asai D.J."/>
            <person name="Bowman C.A."/>
            <person name="Russell D.A."/>
            <person name="Pope W.H."/>
            <person name="Jacobs-Sera D."/>
            <person name="Hendrix R.W."/>
            <person name="Hatfull G.F."/>
        </authorList>
    </citation>
    <scope>NUCLEOTIDE SEQUENCE [LARGE SCALE GENOMIC DNA]</scope>
    <source>
        <strain evidence="6 7">DSM 27648</strain>
    </source>
</reference>
<dbReference type="InterPro" id="IPR051395">
    <property type="entry name" value="Cytochrome_c_Peroxidase/MauG"/>
</dbReference>
<dbReference type="AlphaFoldDB" id="A0A0K1PLD6"/>
<dbReference type="Gene3D" id="1.10.760.10">
    <property type="entry name" value="Cytochrome c-like domain"/>
    <property type="match status" value="2"/>
</dbReference>
<keyword evidence="3 4" id="KW-0408">Iron</keyword>
<dbReference type="Gene3D" id="2.130.10.10">
    <property type="entry name" value="YVTN repeat-like/Quinoprotein amine dehydrogenase"/>
    <property type="match status" value="1"/>
</dbReference>
<dbReference type="STRING" id="1391654.AKJ09_00996"/>
<accession>A0A0K1PLD6</accession>
<keyword evidence="2 4" id="KW-0479">Metal-binding</keyword>
<name>A0A0K1PLD6_9BACT</name>
<keyword evidence="7" id="KW-1185">Reference proteome</keyword>
<dbReference type="InterPro" id="IPR015943">
    <property type="entry name" value="WD40/YVTN_repeat-like_dom_sf"/>
</dbReference>
<evidence type="ECO:0000256" key="2">
    <source>
        <dbReference type="ARBA" id="ARBA00022723"/>
    </source>
</evidence>
<dbReference type="KEGG" id="llu:AKJ09_00996"/>
<protein>
    <submittedName>
        <fullName evidence="6">Surface antigen protein</fullName>
    </submittedName>
</protein>
<dbReference type="PROSITE" id="PS51007">
    <property type="entry name" value="CYTC"/>
    <property type="match status" value="2"/>
</dbReference>
<sequence>MLPQFGRTVIQADAPPPLSGGTLLVTEDGVAVAADPDRDQVYVVTLSDRTVKKVFLGKHDEPGRVVVDDAGRAHVVLRRGGAVATIDIATGTLLARRDVCPAPRGIAFDKNRSRLLVACADGQVAALPPAPDGAKVAFTTLERDLRDVVVLGDRIFVSQFRSAKIFELTTEGVLQASIAVVDDPMVEATLAWRMISPSAAAPVDASTGDDTTLPVVLHQLASRAPLSTSPGGYGGNGSPGGGDVDGCQIHKSTTSMLRAASDRTYLLPTNVVLPVDVAKVKAGYAVVAAGNGHTPGLAQVYVIASDRKSIEDGVCNLPIPVEITGQATSVAAYQDSFVVQSREPASLVIPPTNLVIPLDDTSREDTGHAIFHSNSGAGLACASCHGEGGDDGHVWDFDKIGTRRTPSMHGTLAGTAPYHWNGEESDLGRLTDDVMTGRMSGPVLAQDQKNALQSWLFALPAPAKSGILDDLAVARGKSLFQDSNVGCSTCHSGAQFTNSMTVDVGTGGAFQVPPLVGVGARAPFLHDGCATTLRDRFGACGGGDFHGHTSSLTDTQIGDLIAYLESL</sequence>
<dbReference type="GO" id="GO:0009055">
    <property type="term" value="F:electron transfer activity"/>
    <property type="evidence" value="ECO:0007669"/>
    <property type="project" value="InterPro"/>
</dbReference>
<evidence type="ECO:0000256" key="4">
    <source>
        <dbReference type="PROSITE-ProRule" id="PRU00433"/>
    </source>
</evidence>
<evidence type="ECO:0000256" key="3">
    <source>
        <dbReference type="ARBA" id="ARBA00023004"/>
    </source>
</evidence>
<evidence type="ECO:0000313" key="6">
    <source>
        <dbReference type="EMBL" id="AKU94332.1"/>
    </source>
</evidence>
<evidence type="ECO:0000313" key="7">
    <source>
        <dbReference type="Proteomes" id="UP000064967"/>
    </source>
</evidence>
<dbReference type="EMBL" id="CP012333">
    <property type="protein sequence ID" value="AKU94332.1"/>
    <property type="molecule type" value="Genomic_DNA"/>
</dbReference>
<evidence type="ECO:0000259" key="5">
    <source>
        <dbReference type="PROSITE" id="PS51007"/>
    </source>
</evidence>
<evidence type="ECO:0000256" key="1">
    <source>
        <dbReference type="ARBA" id="ARBA00022617"/>
    </source>
</evidence>
<dbReference type="PANTHER" id="PTHR30600:SF9">
    <property type="entry name" value="BLR7738 PROTEIN"/>
    <property type="match status" value="1"/>
</dbReference>
<dbReference type="GO" id="GO:0020037">
    <property type="term" value="F:heme binding"/>
    <property type="evidence" value="ECO:0007669"/>
    <property type="project" value="InterPro"/>
</dbReference>
<dbReference type="InterPro" id="IPR009056">
    <property type="entry name" value="Cyt_c-like_dom"/>
</dbReference>
<gene>
    <name evidence="6" type="ORF">AKJ09_00996</name>
</gene>
<dbReference type="SUPFAM" id="SSF51004">
    <property type="entry name" value="C-terminal (heme d1) domain of cytochrome cd1-nitrite reductase"/>
    <property type="match status" value="1"/>
</dbReference>
<feature type="domain" description="Cytochrome c" evidence="5">
    <location>
        <begin position="362"/>
        <end position="460"/>
    </location>
</feature>
<proteinExistence type="predicted"/>
<feature type="domain" description="Cytochrome c" evidence="5">
    <location>
        <begin position="471"/>
        <end position="567"/>
    </location>
</feature>
<dbReference type="Proteomes" id="UP000064967">
    <property type="component" value="Chromosome"/>
</dbReference>
<organism evidence="6 7">
    <name type="scientific">Labilithrix luteola</name>
    <dbReference type="NCBI Taxonomy" id="1391654"/>
    <lineage>
        <taxon>Bacteria</taxon>
        <taxon>Pseudomonadati</taxon>
        <taxon>Myxococcota</taxon>
        <taxon>Polyangia</taxon>
        <taxon>Polyangiales</taxon>
        <taxon>Labilitrichaceae</taxon>
        <taxon>Labilithrix</taxon>
    </lineage>
</organism>
<keyword evidence="1 4" id="KW-0349">Heme</keyword>
<dbReference type="PANTHER" id="PTHR30600">
    <property type="entry name" value="CYTOCHROME C PEROXIDASE-RELATED"/>
    <property type="match status" value="1"/>
</dbReference>
<dbReference type="InterPro" id="IPR011048">
    <property type="entry name" value="Haem_d1_sf"/>
</dbReference>
<dbReference type="GO" id="GO:0004130">
    <property type="term" value="F:cytochrome-c peroxidase activity"/>
    <property type="evidence" value="ECO:0007669"/>
    <property type="project" value="TreeGrafter"/>
</dbReference>
<dbReference type="InterPro" id="IPR036909">
    <property type="entry name" value="Cyt_c-like_dom_sf"/>
</dbReference>
<dbReference type="SUPFAM" id="SSF46626">
    <property type="entry name" value="Cytochrome c"/>
    <property type="match status" value="2"/>
</dbReference>
<dbReference type="GO" id="GO:0046872">
    <property type="term" value="F:metal ion binding"/>
    <property type="evidence" value="ECO:0007669"/>
    <property type="project" value="UniProtKB-KW"/>
</dbReference>